<evidence type="ECO:0000256" key="5">
    <source>
        <dbReference type="ARBA" id="ARBA00022490"/>
    </source>
</evidence>
<accession>A0A1T4L8E2</accession>
<dbReference type="Pfam" id="PF00561">
    <property type="entry name" value="Abhydrolase_1"/>
    <property type="match status" value="1"/>
</dbReference>
<gene>
    <name evidence="12" type="ORF">SAMN02745154_00364</name>
</gene>
<evidence type="ECO:0000256" key="9">
    <source>
        <dbReference type="PIRSR" id="PIRSR006431-1"/>
    </source>
</evidence>
<keyword evidence="4 8" id="KW-0031">Aminopeptidase</keyword>
<keyword evidence="5 8" id="KW-0963">Cytoplasm</keyword>
<dbReference type="EMBL" id="FUXF01000010">
    <property type="protein sequence ID" value="SJZ51035.1"/>
    <property type="molecule type" value="Genomic_DNA"/>
</dbReference>
<dbReference type="PANTHER" id="PTHR43722">
    <property type="entry name" value="PROLINE IMINOPEPTIDASE"/>
    <property type="match status" value="1"/>
</dbReference>
<comment type="similarity">
    <text evidence="3 8 10">Belongs to the peptidase S33 family.</text>
</comment>
<dbReference type="InterPro" id="IPR000073">
    <property type="entry name" value="AB_hydrolase_1"/>
</dbReference>
<dbReference type="OrthoDB" id="53505at2"/>
<evidence type="ECO:0000313" key="13">
    <source>
        <dbReference type="Proteomes" id="UP000190389"/>
    </source>
</evidence>
<evidence type="ECO:0000259" key="11">
    <source>
        <dbReference type="Pfam" id="PF00561"/>
    </source>
</evidence>
<evidence type="ECO:0000256" key="6">
    <source>
        <dbReference type="ARBA" id="ARBA00022670"/>
    </source>
</evidence>
<feature type="domain" description="AB hydrolase-1" evidence="11">
    <location>
        <begin position="44"/>
        <end position="298"/>
    </location>
</feature>
<dbReference type="GO" id="GO:0006508">
    <property type="term" value="P:proteolysis"/>
    <property type="evidence" value="ECO:0007669"/>
    <property type="project" value="UniProtKB-KW"/>
</dbReference>
<organism evidence="12 13">
    <name type="scientific">Mycoplasmopsis verecunda</name>
    <dbReference type="NCBI Taxonomy" id="171291"/>
    <lineage>
        <taxon>Bacteria</taxon>
        <taxon>Bacillati</taxon>
        <taxon>Mycoplasmatota</taxon>
        <taxon>Mycoplasmoidales</taxon>
        <taxon>Metamycoplasmataceae</taxon>
        <taxon>Mycoplasmopsis</taxon>
    </lineage>
</organism>
<feature type="active site" description="Proton donor" evidence="9">
    <location>
        <position position="298"/>
    </location>
</feature>
<feature type="active site" evidence="9">
    <location>
        <position position="270"/>
    </location>
</feature>
<evidence type="ECO:0000256" key="3">
    <source>
        <dbReference type="ARBA" id="ARBA00010088"/>
    </source>
</evidence>
<comment type="subcellular location">
    <subcellularLocation>
        <location evidence="2 8">Cytoplasm</location>
    </subcellularLocation>
</comment>
<dbReference type="Proteomes" id="UP000190389">
    <property type="component" value="Unassembled WGS sequence"/>
</dbReference>
<evidence type="ECO:0000256" key="8">
    <source>
        <dbReference type="PIRNR" id="PIRNR006431"/>
    </source>
</evidence>
<evidence type="ECO:0000313" key="12">
    <source>
        <dbReference type="EMBL" id="SJZ51035.1"/>
    </source>
</evidence>
<dbReference type="SUPFAM" id="SSF53474">
    <property type="entry name" value="alpha/beta-Hydrolases"/>
    <property type="match status" value="1"/>
</dbReference>
<dbReference type="PRINTS" id="PR00111">
    <property type="entry name" value="ABHYDROLASE"/>
</dbReference>
<dbReference type="InterPro" id="IPR005944">
    <property type="entry name" value="Pro_iminopeptidase"/>
</dbReference>
<feature type="active site" description="Nucleophile" evidence="9">
    <location>
        <position position="118"/>
    </location>
</feature>
<dbReference type="PIRSF" id="PIRSF006431">
    <property type="entry name" value="Pept_S33"/>
    <property type="match status" value="1"/>
</dbReference>
<sequence length="325" mass="37476">MYSQEKKKIMKLFSNIEPYGKGYLQVDDIHKIYYEVSGNPSGQPVMFFHGGPGGATSPKCRRFFDPAFYKIILFDQRGAGKSLPYCELKNNNTQELVNDVEKLRQYLKLDKVVILGGSWGSTLAMCYAIKYPQNVKALILRGVFLARQEDIDFLYEKGADVFYPDYFEKYANYVANEQGNSILEKYYKLLIGNDKEKRNKAAELFANWESTVVSINKANIKPNFKHDYQIALLEAHYFMNNSFFPNDNYILDNIDKFKDIRTIIVHGRQDIDTRPIGAWLVAKELSNCTLNLVDAAGHTQWDARNQAKLLEANEIIKEEIRNKLI</sequence>
<name>A0A1T4L8E2_9BACT</name>
<evidence type="ECO:0000256" key="10">
    <source>
        <dbReference type="RuleBase" id="RU003421"/>
    </source>
</evidence>
<dbReference type="NCBIfam" id="TIGR01249">
    <property type="entry name" value="pro_imino_pep_1"/>
    <property type="match status" value="1"/>
</dbReference>
<dbReference type="EC" id="3.4.11.5" evidence="8 10"/>
<reference evidence="13" key="1">
    <citation type="submission" date="2017-02" db="EMBL/GenBank/DDBJ databases">
        <authorList>
            <person name="Varghese N."/>
            <person name="Submissions S."/>
        </authorList>
    </citation>
    <scope>NUCLEOTIDE SEQUENCE [LARGE SCALE GENOMIC DNA]</scope>
    <source>
        <strain evidence="13">ATCC 27862</strain>
    </source>
</reference>
<keyword evidence="6 8" id="KW-0645">Protease</keyword>
<dbReference type="InterPro" id="IPR029058">
    <property type="entry name" value="AB_hydrolase_fold"/>
</dbReference>
<protein>
    <recommendedName>
        <fullName evidence="8 10">Proline iminopeptidase</fullName>
        <shortName evidence="8">PIP</shortName>
        <ecNumber evidence="8 10">3.4.11.5</ecNumber>
    </recommendedName>
    <alternativeName>
        <fullName evidence="8">Prolyl aminopeptidase</fullName>
    </alternativeName>
</protein>
<dbReference type="PRINTS" id="PR00793">
    <property type="entry name" value="PROAMNOPTASE"/>
</dbReference>
<dbReference type="AlphaFoldDB" id="A0A1T4L8E2"/>
<dbReference type="InterPro" id="IPR002410">
    <property type="entry name" value="Peptidase_S33"/>
</dbReference>
<evidence type="ECO:0000256" key="4">
    <source>
        <dbReference type="ARBA" id="ARBA00022438"/>
    </source>
</evidence>
<dbReference type="GO" id="GO:0004177">
    <property type="term" value="F:aminopeptidase activity"/>
    <property type="evidence" value="ECO:0007669"/>
    <property type="project" value="UniProtKB-UniRule"/>
</dbReference>
<dbReference type="PANTHER" id="PTHR43722:SF1">
    <property type="entry name" value="PROLINE IMINOPEPTIDASE"/>
    <property type="match status" value="1"/>
</dbReference>
<keyword evidence="13" id="KW-1185">Reference proteome</keyword>
<comment type="catalytic activity">
    <reaction evidence="1 8 10">
        <text>Release of N-terminal proline from a peptide.</text>
        <dbReference type="EC" id="3.4.11.5"/>
    </reaction>
</comment>
<proteinExistence type="inferred from homology"/>
<evidence type="ECO:0000256" key="2">
    <source>
        <dbReference type="ARBA" id="ARBA00004496"/>
    </source>
</evidence>
<evidence type="ECO:0000256" key="7">
    <source>
        <dbReference type="ARBA" id="ARBA00022801"/>
    </source>
</evidence>
<dbReference type="Gene3D" id="3.40.50.1820">
    <property type="entry name" value="alpha/beta hydrolase"/>
    <property type="match status" value="1"/>
</dbReference>
<keyword evidence="7 8" id="KW-0378">Hydrolase</keyword>
<dbReference type="STRING" id="171291.SAMN02745154_00364"/>
<evidence type="ECO:0000256" key="1">
    <source>
        <dbReference type="ARBA" id="ARBA00001585"/>
    </source>
</evidence>
<dbReference type="GO" id="GO:0005737">
    <property type="term" value="C:cytoplasm"/>
    <property type="evidence" value="ECO:0007669"/>
    <property type="project" value="UniProtKB-SubCell"/>
</dbReference>